<protein>
    <submittedName>
        <fullName evidence="2">Uncharacterized protein</fullName>
    </submittedName>
</protein>
<dbReference type="Proteomes" id="UP000828390">
    <property type="component" value="Unassembled WGS sequence"/>
</dbReference>
<evidence type="ECO:0000313" key="3">
    <source>
        <dbReference type="Proteomes" id="UP000828390"/>
    </source>
</evidence>
<proteinExistence type="predicted"/>
<organism evidence="2 3">
    <name type="scientific">Dreissena polymorpha</name>
    <name type="common">Zebra mussel</name>
    <name type="synonym">Mytilus polymorpha</name>
    <dbReference type="NCBI Taxonomy" id="45954"/>
    <lineage>
        <taxon>Eukaryota</taxon>
        <taxon>Metazoa</taxon>
        <taxon>Spiralia</taxon>
        <taxon>Lophotrochozoa</taxon>
        <taxon>Mollusca</taxon>
        <taxon>Bivalvia</taxon>
        <taxon>Autobranchia</taxon>
        <taxon>Heteroconchia</taxon>
        <taxon>Euheterodonta</taxon>
        <taxon>Imparidentia</taxon>
        <taxon>Neoheterodontei</taxon>
        <taxon>Myida</taxon>
        <taxon>Dreissenoidea</taxon>
        <taxon>Dreissenidae</taxon>
        <taxon>Dreissena</taxon>
    </lineage>
</organism>
<feature type="region of interest" description="Disordered" evidence="1">
    <location>
        <begin position="65"/>
        <end position="99"/>
    </location>
</feature>
<reference evidence="2" key="2">
    <citation type="submission" date="2020-11" db="EMBL/GenBank/DDBJ databases">
        <authorList>
            <person name="McCartney M.A."/>
            <person name="Auch B."/>
            <person name="Kono T."/>
            <person name="Mallez S."/>
            <person name="Becker A."/>
            <person name="Gohl D.M."/>
            <person name="Silverstein K.A.T."/>
            <person name="Koren S."/>
            <person name="Bechman K.B."/>
            <person name="Herman A."/>
            <person name="Abrahante J.E."/>
            <person name="Garbe J."/>
        </authorList>
    </citation>
    <scope>NUCLEOTIDE SEQUENCE</scope>
    <source>
        <strain evidence="2">Duluth1</strain>
        <tissue evidence="2">Whole animal</tissue>
    </source>
</reference>
<dbReference type="EMBL" id="JAIWYP010000002">
    <property type="protein sequence ID" value="KAH3860292.1"/>
    <property type="molecule type" value="Genomic_DNA"/>
</dbReference>
<feature type="compositionally biased region" description="Low complexity" evidence="1">
    <location>
        <begin position="69"/>
        <end position="82"/>
    </location>
</feature>
<evidence type="ECO:0000256" key="1">
    <source>
        <dbReference type="SAM" id="MobiDB-lite"/>
    </source>
</evidence>
<name>A0A9D4LMI7_DREPO</name>
<comment type="caution">
    <text evidence="2">The sequence shown here is derived from an EMBL/GenBank/DDBJ whole genome shotgun (WGS) entry which is preliminary data.</text>
</comment>
<accession>A0A9D4LMI7</accession>
<keyword evidence="3" id="KW-1185">Reference proteome</keyword>
<dbReference type="AlphaFoldDB" id="A0A9D4LMI7"/>
<reference evidence="2" key="1">
    <citation type="journal article" date="2019" name="bioRxiv">
        <title>The Genome of the Zebra Mussel, Dreissena polymorpha: A Resource for Invasive Species Research.</title>
        <authorList>
            <person name="McCartney M.A."/>
            <person name="Auch B."/>
            <person name="Kono T."/>
            <person name="Mallez S."/>
            <person name="Zhang Y."/>
            <person name="Obille A."/>
            <person name="Becker A."/>
            <person name="Abrahante J.E."/>
            <person name="Garbe J."/>
            <person name="Badalamenti J.P."/>
            <person name="Herman A."/>
            <person name="Mangelson H."/>
            <person name="Liachko I."/>
            <person name="Sullivan S."/>
            <person name="Sone E.D."/>
            <person name="Koren S."/>
            <person name="Silverstein K.A.T."/>
            <person name="Beckman K.B."/>
            <person name="Gohl D.M."/>
        </authorList>
    </citation>
    <scope>NUCLEOTIDE SEQUENCE</scope>
    <source>
        <strain evidence="2">Duluth1</strain>
        <tissue evidence="2">Whole animal</tissue>
    </source>
</reference>
<sequence>MDCQGRHARPLRCQLRCPRPGDVLKPLSTYGPAAGEDVRSRPGKFPYPNLLRRCSETTILQRTITILGDSSESSRNSSASDSSPDRDVNAPAADRAMLN</sequence>
<gene>
    <name evidence="2" type="ORF">DPMN_023187</name>
</gene>
<evidence type="ECO:0000313" key="2">
    <source>
        <dbReference type="EMBL" id="KAH3860292.1"/>
    </source>
</evidence>